<dbReference type="InterPro" id="IPR036396">
    <property type="entry name" value="Cyt_P450_sf"/>
</dbReference>
<dbReference type="OrthoDB" id="2789670at2759"/>
<evidence type="ECO:0000313" key="12">
    <source>
        <dbReference type="Proteomes" id="UP000054097"/>
    </source>
</evidence>
<dbReference type="Gene3D" id="1.10.630.10">
    <property type="entry name" value="Cytochrome P450"/>
    <property type="match status" value="1"/>
</dbReference>
<dbReference type="InterPro" id="IPR001128">
    <property type="entry name" value="Cyt_P450"/>
</dbReference>
<evidence type="ECO:0008006" key="13">
    <source>
        <dbReference type="Google" id="ProtNLM"/>
    </source>
</evidence>
<evidence type="ECO:0000256" key="2">
    <source>
        <dbReference type="ARBA" id="ARBA00005179"/>
    </source>
</evidence>
<keyword evidence="4 9" id="KW-0349">Heme</keyword>
<feature type="binding site" description="axial binding residue" evidence="9">
    <location>
        <position position="437"/>
    </location>
    <ligand>
        <name>heme</name>
        <dbReference type="ChEBI" id="CHEBI:30413"/>
    </ligand>
    <ligandPart>
        <name>Fe</name>
        <dbReference type="ChEBI" id="CHEBI:18248"/>
    </ligandPart>
</feature>
<dbReference type="PANTHER" id="PTHR46300">
    <property type="entry name" value="P450, PUTATIVE (EUROFUNG)-RELATED-RELATED"/>
    <property type="match status" value="1"/>
</dbReference>
<dbReference type="EMBL" id="KN824291">
    <property type="protein sequence ID" value="KIM28727.1"/>
    <property type="molecule type" value="Genomic_DNA"/>
</dbReference>
<name>A0A0C2XI13_SERVB</name>
<protein>
    <recommendedName>
        <fullName evidence="13">Cytochrome P450</fullName>
    </recommendedName>
</protein>
<dbReference type="SUPFAM" id="SSF48264">
    <property type="entry name" value="Cytochrome P450"/>
    <property type="match status" value="1"/>
</dbReference>
<dbReference type="AlphaFoldDB" id="A0A0C2XI13"/>
<keyword evidence="5 9" id="KW-0479">Metal-binding</keyword>
<organism evidence="11 12">
    <name type="scientific">Serendipita vermifera MAFF 305830</name>
    <dbReference type="NCBI Taxonomy" id="933852"/>
    <lineage>
        <taxon>Eukaryota</taxon>
        <taxon>Fungi</taxon>
        <taxon>Dikarya</taxon>
        <taxon>Basidiomycota</taxon>
        <taxon>Agaricomycotina</taxon>
        <taxon>Agaricomycetes</taxon>
        <taxon>Sebacinales</taxon>
        <taxon>Serendipitaceae</taxon>
        <taxon>Serendipita</taxon>
    </lineage>
</organism>
<dbReference type="Proteomes" id="UP000054097">
    <property type="component" value="Unassembled WGS sequence"/>
</dbReference>
<comment type="similarity">
    <text evidence="3 10">Belongs to the cytochrome P450 family.</text>
</comment>
<comment type="pathway">
    <text evidence="2">Secondary metabolite biosynthesis.</text>
</comment>
<evidence type="ECO:0000256" key="5">
    <source>
        <dbReference type="ARBA" id="ARBA00022723"/>
    </source>
</evidence>
<keyword evidence="12" id="KW-1185">Reference proteome</keyword>
<keyword evidence="7 9" id="KW-0408">Iron</keyword>
<proteinExistence type="inferred from homology"/>
<evidence type="ECO:0000256" key="7">
    <source>
        <dbReference type="ARBA" id="ARBA00023004"/>
    </source>
</evidence>
<dbReference type="GO" id="GO:0005506">
    <property type="term" value="F:iron ion binding"/>
    <property type="evidence" value="ECO:0007669"/>
    <property type="project" value="InterPro"/>
</dbReference>
<evidence type="ECO:0000256" key="4">
    <source>
        <dbReference type="ARBA" id="ARBA00022617"/>
    </source>
</evidence>
<evidence type="ECO:0000256" key="9">
    <source>
        <dbReference type="PIRSR" id="PIRSR602401-1"/>
    </source>
</evidence>
<keyword evidence="6 10" id="KW-0560">Oxidoreductase</keyword>
<reference evidence="11 12" key="1">
    <citation type="submission" date="2014-04" db="EMBL/GenBank/DDBJ databases">
        <authorList>
            <consortium name="DOE Joint Genome Institute"/>
            <person name="Kuo A."/>
            <person name="Zuccaro A."/>
            <person name="Kohler A."/>
            <person name="Nagy L.G."/>
            <person name="Floudas D."/>
            <person name="Copeland A."/>
            <person name="Barry K.W."/>
            <person name="Cichocki N."/>
            <person name="Veneault-Fourrey C."/>
            <person name="LaButti K."/>
            <person name="Lindquist E.A."/>
            <person name="Lipzen A."/>
            <person name="Lundell T."/>
            <person name="Morin E."/>
            <person name="Murat C."/>
            <person name="Sun H."/>
            <person name="Tunlid A."/>
            <person name="Henrissat B."/>
            <person name="Grigoriev I.V."/>
            <person name="Hibbett D.S."/>
            <person name="Martin F."/>
            <person name="Nordberg H.P."/>
            <person name="Cantor M.N."/>
            <person name="Hua S.X."/>
        </authorList>
    </citation>
    <scope>NUCLEOTIDE SEQUENCE [LARGE SCALE GENOMIC DNA]</scope>
    <source>
        <strain evidence="11 12">MAFF 305830</strain>
    </source>
</reference>
<keyword evidence="8 10" id="KW-0503">Monooxygenase</keyword>
<evidence type="ECO:0000256" key="3">
    <source>
        <dbReference type="ARBA" id="ARBA00010617"/>
    </source>
</evidence>
<dbReference type="CDD" id="cd11065">
    <property type="entry name" value="CYP64-like"/>
    <property type="match status" value="1"/>
</dbReference>
<dbReference type="PRINTS" id="PR00463">
    <property type="entry name" value="EP450I"/>
</dbReference>
<evidence type="ECO:0000256" key="10">
    <source>
        <dbReference type="RuleBase" id="RU000461"/>
    </source>
</evidence>
<comment type="cofactor">
    <cofactor evidence="1 9">
        <name>heme</name>
        <dbReference type="ChEBI" id="CHEBI:30413"/>
    </cofactor>
</comment>
<evidence type="ECO:0000256" key="6">
    <source>
        <dbReference type="ARBA" id="ARBA00023002"/>
    </source>
</evidence>
<reference evidence="12" key="2">
    <citation type="submission" date="2015-01" db="EMBL/GenBank/DDBJ databases">
        <title>Evolutionary Origins and Diversification of the Mycorrhizal Mutualists.</title>
        <authorList>
            <consortium name="DOE Joint Genome Institute"/>
            <consortium name="Mycorrhizal Genomics Consortium"/>
            <person name="Kohler A."/>
            <person name="Kuo A."/>
            <person name="Nagy L.G."/>
            <person name="Floudas D."/>
            <person name="Copeland A."/>
            <person name="Barry K.W."/>
            <person name="Cichocki N."/>
            <person name="Veneault-Fourrey C."/>
            <person name="LaButti K."/>
            <person name="Lindquist E.A."/>
            <person name="Lipzen A."/>
            <person name="Lundell T."/>
            <person name="Morin E."/>
            <person name="Murat C."/>
            <person name="Riley R."/>
            <person name="Ohm R."/>
            <person name="Sun H."/>
            <person name="Tunlid A."/>
            <person name="Henrissat B."/>
            <person name="Grigoriev I.V."/>
            <person name="Hibbett D.S."/>
            <person name="Martin F."/>
        </authorList>
    </citation>
    <scope>NUCLEOTIDE SEQUENCE [LARGE SCALE GENOMIC DNA]</scope>
    <source>
        <strain evidence="12">MAFF 305830</strain>
    </source>
</reference>
<evidence type="ECO:0000256" key="8">
    <source>
        <dbReference type="ARBA" id="ARBA00023033"/>
    </source>
</evidence>
<dbReference type="GO" id="GO:0020037">
    <property type="term" value="F:heme binding"/>
    <property type="evidence" value="ECO:0007669"/>
    <property type="project" value="InterPro"/>
</dbReference>
<dbReference type="InterPro" id="IPR002401">
    <property type="entry name" value="Cyt_P450_E_grp-I"/>
</dbReference>
<accession>A0A0C2XI13</accession>
<dbReference type="InterPro" id="IPR050364">
    <property type="entry name" value="Cytochrome_P450_fung"/>
</dbReference>
<gene>
    <name evidence="11" type="ORF">M408DRAFT_131927</name>
</gene>
<dbReference type="GO" id="GO:0004497">
    <property type="term" value="F:monooxygenase activity"/>
    <property type="evidence" value="ECO:0007669"/>
    <property type="project" value="UniProtKB-KW"/>
</dbReference>
<dbReference type="GO" id="GO:0016705">
    <property type="term" value="F:oxidoreductase activity, acting on paired donors, with incorporation or reduction of molecular oxygen"/>
    <property type="evidence" value="ECO:0007669"/>
    <property type="project" value="InterPro"/>
</dbReference>
<dbReference type="Pfam" id="PF00067">
    <property type="entry name" value="p450"/>
    <property type="match status" value="1"/>
</dbReference>
<sequence>MDYYYTNLAVALGLAGAASIPVAQTYLFKPKYHPGPTPLPILGNLHQIPRETPWKTYKEWSKAYGPCIHLEVAGKHVLILNEYKDAEELFSKRGPSNSERPHLVMASDLVGFGRGLALLPYDQDAREARKLIHLTVGTKALSSYTPLIENETLRYLRGLRDTPEAFLDHLKYSAGGIILKIAYGYDVEPKNDPLVFLANDALDKFSRTTLLGEFPVDIFPSMRYIPSWVPGIQFKKLAEEWSQLATQLFDRPFNYVKDQLKQGIPNDSFSSRQLENITEWNDNVIGSRAEVIKATAVSLYAGASDTTVSAMRSFFLAMTIYPEFQVMAQKEIDSVIGANRLPTINDRRDMPFCDRLVKEVLRWGVVGPLGIPHVSKVDDEYNGYFIPKGTIIVGNIWGMLHDEKQYPDPDLFNPDRFLDSDQPDPSLYVFGFGRRACPGSHLAHTSIFLSIAQTLALFTIKRARDEKGNEIIPEAEFVTGTISHPKPFQCNIVPREEMRLHLID</sequence>
<evidence type="ECO:0000313" key="11">
    <source>
        <dbReference type="EMBL" id="KIM28727.1"/>
    </source>
</evidence>
<dbReference type="PROSITE" id="PS00086">
    <property type="entry name" value="CYTOCHROME_P450"/>
    <property type="match status" value="1"/>
</dbReference>
<dbReference type="InterPro" id="IPR017972">
    <property type="entry name" value="Cyt_P450_CS"/>
</dbReference>
<dbReference type="STRING" id="933852.A0A0C2XI13"/>
<dbReference type="HOGENOM" id="CLU_001570_2_3_1"/>
<dbReference type="PANTHER" id="PTHR46300:SF7">
    <property type="entry name" value="P450, PUTATIVE (EUROFUNG)-RELATED"/>
    <property type="match status" value="1"/>
</dbReference>
<evidence type="ECO:0000256" key="1">
    <source>
        <dbReference type="ARBA" id="ARBA00001971"/>
    </source>
</evidence>